<evidence type="ECO:0000313" key="4">
    <source>
        <dbReference type="Proteomes" id="UP000029661"/>
    </source>
</evidence>
<evidence type="ECO:0000256" key="1">
    <source>
        <dbReference type="SAM" id="MobiDB-lite"/>
    </source>
</evidence>
<dbReference type="InterPro" id="IPR016024">
    <property type="entry name" value="ARM-type_fold"/>
</dbReference>
<dbReference type="SUPFAM" id="SSF48371">
    <property type="entry name" value="ARM repeat"/>
    <property type="match status" value="1"/>
</dbReference>
<dbReference type="AlphaFoldDB" id="A0A089Z8M9"/>
<keyword evidence="5" id="KW-1185">Reference proteome</keyword>
<dbReference type="Proteomes" id="UP000062768">
    <property type="component" value="Chromosome I"/>
</dbReference>
<dbReference type="Gene3D" id="1.25.10.10">
    <property type="entry name" value="Leucine-rich Repeat Variant"/>
    <property type="match status" value="1"/>
</dbReference>
<protein>
    <submittedName>
        <fullName evidence="2">HEAT repeat-containing protein</fullName>
    </submittedName>
</protein>
<reference evidence="2" key="1">
    <citation type="submission" date="2013-12" db="EMBL/GenBank/DDBJ databases">
        <title>The complete genome sequence of Methanobacterium sp. BRM9.</title>
        <authorList>
            <consortium name="Pastoral Greenhouse Gas Research Consortium"/>
            <person name="Kelly W.J."/>
            <person name="Leahy S.C."/>
            <person name="Perry R."/>
            <person name="Li D."/>
            <person name="Altermann E."/>
            <person name="Lambie S.C."/>
            <person name="Attwood G.T."/>
        </authorList>
    </citation>
    <scope>NUCLEOTIDE SEQUENCE [LARGE SCALE GENOMIC DNA]</scope>
    <source>
        <strain evidence="2">BRM9</strain>
    </source>
</reference>
<proteinExistence type="predicted"/>
<feature type="region of interest" description="Disordered" evidence="1">
    <location>
        <begin position="1"/>
        <end position="24"/>
    </location>
</feature>
<accession>A0A089Z8M9</accession>
<dbReference type="EMBL" id="CP006933">
    <property type="protein sequence ID" value="AIS31171.1"/>
    <property type="molecule type" value="Genomic_DNA"/>
</dbReference>
<sequence>MINTQKHHTPDGSTHQSINESQLNPQRLLNDEPLTHQNLEESIKHYLEKTPLPGAKLRTNIVQILLSHSHIDVQVYSMARIYSLVREELLQELIIEYLTEMCNHPQLRVREAAQESLEIIASQVYHIMIAEMIPEVFQELERDIRAESQHLHLEHSKKSLLSLIPSYPFHSNEISKNRFTFRLVKWYRQFNFWLDKTLFSDQLEELFPPLEDIEYLFKADFPQEIIHPSPGYDSPWKPTDSLESLARIYAHTFMENGHLHRLEHYLDDEDWHVRKIGVDALITVLEFLLNSPLETEENVNHHLGSHWRFNLKLPAKLQKYSSLF</sequence>
<feature type="compositionally biased region" description="Polar residues" evidence="1">
    <location>
        <begin position="11"/>
        <end position="24"/>
    </location>
</feature>
<dbReference type="KEGG" id="mfc:BRM9_0344"/>
<reference evidence="3" key="2">
    <citation type="submission" date="2014-09" db="EMBL/GenBank/DDBJ databases">
        <authorList>
            <person name="Bishop-Lilly K.A."/>
            <person name="Broomall S.M."/>
            <person name="Chain P.S."/>
            <person name="Chertkov O."/>
            <person name="Coyne S.R."/>
            <person name="Daligault H.E."/>
            <person name="Davenport K.W."/>
            <person name="Erkkila T."/>
            <person name="Frey K.G."/>
            <person name="Gibbons H.S."/>
            <person name="Gu W."/>
            <person name="Jaissle J."/>
            <person name="Johnson S.L."/>
            <person name="Koroleva G.I."/>
            <person name="Ladner J.T."/>
            <person name="Lo C.-C."/>
            <person name="Minogue T.D."/>
            <person name="Munk C."/>
            <person name="Palacios G.F."/>
            <person name="Redden C.L."/>
            <person name="Rosenzweig C.N."/>
            <person name="Scholz M.B."/>
            <person name="Teshima H."/>
            <person name="Xu Y."/>
        </authorList>
    </citation>
    <scope>NUCLEOTIDE SEQUENCE</scope>
    <source>
        <strain evidence="3">Mb9</strain>
    </source>
</reference>
<name>A0A089Z8M9_METFO</name>
<dbReference type="OrthoDB" id="71401at2157"/>
<evidence type="ECO:0000313" key="5">
    <source>
        <dbReference type="Proteomes" id="UP000062768"/>
    </source>
</evidence>
<organism evidence="2 4">
    <name type="scientific">Methanobacterium formicicum</name>
    <dbReference type="NCBI Taxonomy" id="2162"/>
    <lineage>
        <taxon>Archaea</taxon>
        <taxon>Methanobacteriati</taxon>
        <taxon>Methanobacteriota</taxon>
        <taxon>Methanomada group</taxon>
        <taxon>Methanobacteria</taxon>
        <taxon>Methanobacteriales</taxon>
        <taxon>Methanobacteriaceae</taxon>
        <taxon>Methanobacterium</taxon>
    </lineage>
</organism>
<dbReference type="PATRIC" id="fig|2162.10.peg.2117"/>
<evidence type="ECO:0000313" key="3">
    <source>
        <dbReference type="EMBL" id="CEL25666.1"/>
    </source>
</evidence>
<evidence type="ECO:0000313" key="2">
    <source>
        <dbReference type="EMBL" id="AIS31171.1"/>
    </source>
</evidence>
<gene>
    <name evidence="2" type="ORF">BRM9_0344</name>
    <name evidence="3" type="ORF">MB9_2039</name>
</gene>
<dbReference type="Proteomes" id="UP000029661">
    <property type="component" value="Chromosome"/>
</dbReference>
<dbReference type="EMBL" id="LN734822">
    <property type="protein sequence ID" value="CEL25666.1"/>
    <property type="molecule type" value="Genomic_DNA"/>
</dbReference>
<dbReference type="InterPro" id="IPR011989">
    <property type="entry name" value="ARM-like"/>
</dbReference>
<dbReference type="GeneID" id="26740272"/>
<dbReference type="RefSeq" id="WP_052399934.1">
    <property type="nucleotide sequence ID" value="NZ_CP006933.1"/>
</dbReference>